<keyword evidence="1" id="KW-0472">Membrane</keyword>
<dbReference type="Proteomes" id="UP000664357">
    <property type="component" value="Unassembled WGS sequence"/>
</dbReference>
<proteinExistence type="predicted"/>
<reference evidence="2 3" key="2">
    <citation type="submission" date="2024-02" db="EMBL/GenBank/DDBJ databases">
        <title>The Genome Sequence of Enterococcus sp. DIV0159.</title>
        <authorList>
            <person name="Earl A."/>
            <person name="Manson A."/>
            <person name="Gilmore M."/>
            <person name="Sanders J."/>
            <person name="Shea T."/>
            <person name="Howe W."/>
            <person name="Livny J."/>
            <person name="Cuomo C."/>
            <person name="Neafsey D."/>
            <person name="Birren B."/>
        </authorList>
    </citation>
    <scope>NUCLEOTIDE SEQUENCE [LARGE SCALE GENOMIC DNA]</scope>
    <source>
        <strain evidence="2 3">665A</strain>
    </source>
</reference>
<dbReference type="RefSeq" id="WP_207701116.1">
    <property type="nucleotide sequence ID" value="NZ_JAFREL020000005.1"/>
</dbReference>
<gene>
    <name evidence="2" type="ORF">JZO67_004546</name>
</gene>
<feature type="transmembrane region" description="Helical" evidence="1">
    <location>
        <begin position="32"/>
        <end position="53"/>
    </location>
</feature>
<comment type="caution">
    <text evidence="2">The sequence shown here is derived from an EMBL/GenBank/DDBJ whole genome shotgun (WGS) entry which is preliminary data.</text>
</comment>
<evidence type="ECO:0000256" key="1">
    <source>
        <dbReference type="SAM" id="Phobius"/>
    </source>
</evidence>
<keyword evidence="3" id="KW-1185">Reference proteome</keyword>
<sequence length="82" mass="9454">MSLANLYVVLMCGICAIITGYSVLMMKRDFKLRFVGIACLSGMLSMVLYTYHFEAQEPFLILCLYYGCWLFSAFYFAKKMKA</sequence>
<name>A0ABV0EVB2_9ENTE</name>
<feature type="transmembrane region" description="Helical" evidence="1">
    <location>
        <begin position="59"/>
        <end position="77"/>
    </location>
</feature>
<evidence type="ECO:0000313" key="3">
    <source>
        <dbReference type="Proteomes" id="UP000664357"/>
    </source>
</evidence>
<reference evidence="2 3" key="1">
    <citation type="submission" date="2021-03" db="EMBL/GenBank/DDBJ databases">
        <authorList>
            <person name="Gilmore M.S."/>
            <person name="Schwartzman J."/>
            <person name="Van Tyne D."/>
            <person name="Martin M."/>
            <person name="Earl A.M."/>
            <person name="Manson A.L."/>
            <person name="Straub T."/>
            <person name="Salamzade R."/>
            <person name="Saavedra J."/>
            <person name="Lebreton F."/>
            <person name="Prichula J."/>
            <person name="Schaufler K."/>
            <person name="Gaca A."/>
            <person name="Sgardioli B."/>
            <person name="Wagenaar J."/>
            <person name="Strong T."/>
        </authorList>
    </citation>
    <scope>NUCLEOTIDE SEQUENCE [LARGE SCALE GENOMIC DNA]</scope>
    <source>
        <strain evidence="2 3">665A</strain>
    </source>
</reference>
<protein>
    <submittedName>
        <fullName evidence="2">Uncharacterized protein</fullName>
    </submittedName>
</protein>
<keyword evidence="1" id="KW-1133">Transmembrane helix</keyword>
<evidence type="ECO:0000313" key="2">
    <source>
        <dbReference type="EMBL" id="MEO1772564.1"/>
    </source>
</evidence>
<accession>A0ABV0EVB2</accession>
<dbReference type="EMBL" id="JAFREL020000005">
    <property type="protein sequence ID" value="MEO1772564.1"/>
    <property type="molecule type" value="Genomic_DNA"/>
</dbReference>
<keyword evidence="1" id="KW-0812">Transmembrane</keyword>
<feature type="transmembrane region" description="Helical" evidence="1">
    <location>
        <begin position="6"/>
        <end position="25"/>
    </location>
</feature>
<organism evidence="2 3">
    <name type="scientific">Candidatus Enterococcus ferrettii</name>
    <dbReference type="NCBI Taxonomy" id="2815324"/>
    <lineage>
        <taxon>Bacteria</taxon>
        <taxon>Bacillati</taxon>
        <taxon>Bacillota</taxon>
        <taxon>Bacilli</taxon>
        <taxon>Lactobacillales</taxon>
        <taxon>Enterococcaceae</taxon>
        <taxon>Enterococcus</taxon>
    </lineage>
</organism>